<dbReference type="PANTHER" id="PTHR35007:SF4">
    <property type="entry name" value="CONSERVED TRANSMEMBRANE PROTEIN-RELATED"/>
    <property type="match status" value="1"/>
</dbReference>
<keyword evidence="1" id="KW-0812">Transmembrane</keyword>
<evidence type="ECO:0000256" key="1">
    <source>
        <dbReference type="SAM" id="Phobius"/>
    </source>
</evidence>
<feature type="transmembrane region" description="Helical" evidence="1">
    <location>
        <begin position="51"/>
        <end position="71"/>
    </location>
</feature>
<dbReference type="PANTHER" id="PTHR35007">
    <property type="entry name" value="INTEGRAL MEMBRANE PROTEIN-RELATED"/>
    <property type="match status" value="1"/>
</dbReference>
<reference evidence="2 3" key="1">
    <citation type="submission" date="2010-07" db="EMBL/GenBank/DDBJ databases">
        <title>The draft genome of Paenibacillus curdlanolyticus YK9.</title>
        <authorList>
            <consortium name="US DOE Joint Genome Institute (JGI-PGF)"/>
            <person name="Lucas S."/>
            <person name="Copeland A."/>
            <person name="Lapidus A."/>
            <person name="Cheng J.-F."/>
            <person name="Bruce D."/>
            <person name="Goodwin L."/>
            <person name="Pitluck S."/>
            <person name="Land M.L."/>
            <person name="Hauser L."/>
            <person name="Chang Y.-J."/>
            <person name="Jeffries C."/>
            <person name="Anderson I.J."/>
            <person name="Johnson E."/>
            <person name="Loganathan U."/>
            <person name="Mulhopadhyay B."/>
            <person name="Kyrpides N."/>
            <person name="Woyke T.J."/>
        </authorList>
    </citation>
    <scope>NUCLEOTIDE SEQUENCE [LARGE SCALE GENOMIC DNA]</scope>
    <source>
        <strain evidence="2 3">YK9</strain>
    </source>
</reference>
<name>E0I6T9_9BACL</name>
<evidence type="ECO:0000313" key="2">
    <source>
        <dbReference type="EMBL" id="EFM11755.1"/>
    </source>
</evidence>
<dbReference type="Proteomes" id="UP000005387">
    <property type="component" value="Unassembled WGS sequence"/>
</dbReference>
<sequence>MLKELLLVCAPLEAARRTGLLERLQLPLAGVHVRLSVLRGQSWGFADTERYAAQAIGLGWMAWTCSAILAALAQEGALLALGAMIGVMLPLAKYREVAQQMERRRQDMVLALPDVLGKLMLLVGAGETVQRAIIRCADGREDVTGSSINKGKKRKKAKLEHPLHVEWTRMIRSLENGQSFAQSIEAFSRRCAVQEASMFATVVLLHYRKGGDRFVLALKELSFSLWEKRKATARMRGEEASSKLVFPLAGIFFLLLIAVAAPAVLMMP</sequence>
<feature type="transmembrane region" description="Helical" evidence="1">
    <location>
        <begin position="244"/>
        <end position="265"/>
    </location>
</feature>
<evidence type="ECO:0000313" key="3">
    <source>
        <dbReference type="Proteomes" id="UP000005387"/>
    </source>
</evidence>
<keyword evidence="1" id="KW-0472">Membrane</keyword>
<keyword evidence="1" id="KW-1133">Transmembrane helix</keyword>
<gene>
    <name evidence="2" type="ORF">PaecuDRAFT_1361</name>
</gene>
<keyword evidence="3" id="KW-1185">Reference proteome</keyword>
<protein>
    <submittedName>
        <fullName evidence="2">Type II secretion system F domain protein</fullName>
    </submittedName>
</protein>
<proteinExistence type="predicted"/>
<dbReference type="EMBL" id="AEDD01000003">
    <property type="protein sequence ID" value="EFM11755.1"/>
    <property type="molecule type" value="Genomic_DNA"/>
</dbReference>
<accession>E0I6T9</accession>
<dbReference type="STRING" id="717606.PaecuDRAFT_1361"/>
<feature type="transmembrane region" description="Helical" evidence="1">
    <location>
        <begin position="77"/>
        <end position="94"/>
    </location>
</feature>
<organism evidence="2 3">
    <name type="scientific">Paenibacillus curdlanolyticus YK9</name>
    <dbReference type="NCBI Taxonomy" id="717606"/>
    <lineage>
        <taxon>Bacteria</taxon>
        <taxon>Bacillati</taxon>
        <taxon>Bacillota</taxon>
        <taxon>Bacilli</taxon>
        <taxon>Bacillales</taxon>
        <taxon>Paenibacillaceae</taxon>
        <taxon>Paenibacillus</taxon>
    </lineage>
</organism>
<dbReference type="eggNOG" id="COG2064">
    <property type="taxonomic scope" value="Bacteria"/>
</dbReference>
<dbReference type="AlphaFoldDB" id="E0I6T9"/>